<accession>A0A0U4FB28</accession>
<sequence>MRTSILEFPIKHVEDNLVFADDQTVWAYYRIEGFGYDFLDFDDKIKPFQRQLGFLANNGHDLHFIIDPTPMNISGIMNQTKQEMNRLEYPLKQNGLHFMQQVESQLNRQRTINESGEYVHYLGVQLDPAQNKIQSMNMGNSAIYQLKNFLQGLSSPVYHAVGLAPYDIPVEVIRAYQQQAEGLIVNMINGFSSMVKPATASEIIYLAEKAYSVSTSNQDVQYRENFGSGDKVEGVDARKQTHEAVRPKEKAFVDLQNANIEEVDPKTLLSSKIINNEIEELYTQYVICSNMEDISMHPGFEWLYHLQSRMPFPVSVSIRANYQSNRSVRKKLSNARLEFKDQRQEAAKGNENVDLSINESESGAVQMENYFKQTGQPAYSCSFVFKVSAKDKKTLNTRVEQLTDELSRFGLSVLPPYGEQLNLMMETIPGSKSFMNDYQMHVSPNILAGMMFGATTNIGDNRGFYIGYTKQFQKPVFIKPDLAAKAYENLNNVFDSISVLVAGMTGKGKSFLMNLFVYLATLTGSQGLIIDPKGDRKEWLNGLPYIPEESISVWEMGRDERDAGSLDPFRTSTNLEEGKDICMDILSHLVNVAIDDDAYTLLSEAIESVSKQEDPCIGAVITHLQNLYEHKKDKMTSVRYASVEKLKSTLETLRRNQLAKLLFGEVGQAYKVLKTGVPIQVLMVQNLNLPSSTAKRLRPQHKISEAIMISLTAFTKQYMFNQDRMRHKFILQDEASAIERSAMGSELMDFIVRMGRYYNTTLIKGSQNASDHGKEVANMGMKFSFGLRKTEEAQEMLNYFNLPQTEENIDTLKNLGRGDALFQDIFGRSAVIHVNPVFKDLLDAFDSSTSTKEERERELRQTS</sequence>
<dbReference type="Pfam" id="PF12846">
    <property type="entry name" value="AAA_10"/>
    <property type="match status" value="1"/>
</dbReference>
<dbReference type="KEGG" id="lao:AOX59_03275"/>
<organism evidence="1 2">
    <name type="scientific">Lentibacillus amyloliquefaciens</name>
    <dbReference type="NCBI Taxonomy" id="1472767"/>
    <lineage>
        <taxon>Bacteria</taxon>
        <taxon>Bacillati</taxon>
        <taxon>Bacillota</taxon>
        <taxon>Bacilli</taxon>
        <taxon>Bacillales</taxon>
        <taxon>Bacillaceae</taxon>
        <taxon>Lentibacillus</taxon>
    </lineage>
</organism>
<keyword evidence="2" id="KW-1185">Reference proteome</keyword>
<dbReference type="OrthoDB" id="1647424at2"/>
<dbReference type="InterPro" id="IPR027417">
    <property type="entry name" value="P-loop_NTPase"/>
</dbReference>
<dbReference type="RefSeq" id="WP_068441785.1">
    <property type="nucleotide sequence ID" value="NZ_CP013862.1"/>
</dbReference>
<dbReference type="PANTHER" id="PTHR30121:SF6">
    <property type="entry name" value="SLR6007 PROTEIN"/>
    <property type="match status" value="1"/>
</dbReference>
<reference evidence="1 2" key="1">
    <citation type="submission" date="2016-01" db="EMBL/GenBank/DDBJ databases">
        <title>Complete genome sequence of strain Lentibacillus amyloliquefaciens LAM0015T isolated from saline sediment.</title>
        <authorList>
            <person name="Wang J.-L."/>
            <person name="He M.-X."/>
        </authorList>
    </citation>
    <scope>NUCLEOTIDE SEQUENCE [LARGE SCALE GENOMIC DNA]</scope>
    <source>
        <strain evidence="1 2">LAM0015</strain>
    </source>
</reference>
<evidence type="ECO:0000313" key="1">
    <source>
        <dbReference type="EMBL" id="ALX47709.1"/>
    </source>
</evidence>
<evidence type="ECO:0000313" key="2">
    <source>
        <dbReference type="Proteomes" id="UP000050331"/>
    </source>
</evidence>
<dbReference type="PANTHER" id="PTHR30121">
    <property type="entry name" value="UNCHARACTERIZED PROTEIN YJGR-RELATED"/>
    <property type="match status" value="1"/>
</dbReference>
<dbReference type="EMBL" id="CP013862">
    <property type="protein sequence ID" value="ALX47709.1"/>
    <property type="molecule type" value="Genomic_DNA"/>
</dbReference>
<proteinExistence type="predicted"/>
<dbReference type="Proteomes" id="UP000050331">
    <property type="component" value="Chromosome"/>
</dbReference>
<dbReference type="STRING" id="1472767.AOX59_03275"/>
<gene>
    <name evidence="1" type="ORF">AOX59_03275</name>
</gene>
<dbReference type="InterPro" id="IPR051162">
    <property type="entry name" value="T4SS_component"/>
</dbReference>
<protein>
    <submittedName>
        <fullName evidence="1">Uncharacterized protein</fullName>
    </submittedName>
</protein>
<dbReference type="Gene3D" id="3.40.50.300">
    <property type="entry name" value="P-loop containing nucleotide triphosphate hydrolases"/>
    <property type="match status" value="2"/>
</dbReference>
<dbReference type="AlphaFoldDB" id="A0A0U4FB28"/>
<dbReference type="SUPFAM" id="SSF52540">
    <property type="entry name" value="P-loop containing nucleoside triphosphate hydrolases"/>
    <property type="match status" value="1"/>
</dbReference>
<name>A0A0U4FB28_9BACI</name>